<dbReference type="SUPFAM" id="SSF47413">
    <property type="entry name" value="lambda repressor-like DNA-binding domains"/>
    <property type="match status" value="1"/>
</dbReference>
<dbReference type="InterPro" id="IPR001387">
    <property type="entry name" value="Cro/C1-type_HTH"/>
</dbReference>
<dbReference type="InterPro" id="IPR010982">
    <property type="entry name" value="Lambda_DNA-bd_dom_sf"/>
</dbReference>
<protein>
    <recommendedName>
        <fullName evidence="4">Acyltransferase</fullName>
    </recommendedName>
</protein>
<sequence length="141" mass="14507">MMSTEEMLRATVAALLSRTGERQAELAGAVGLSATALSRRQSGRATWSLDDVDRLSAHWGIAVPDLLTGITHAVDCLPTDRLPATPATPATGPPAADELPSGTEPEQSPTPLGTGTDTPPAPAPAPAPTAAPARSRWVGRR</sequence>
<feature type="region of interest" description="Disordered" evidence="1">
    <location>
        <begin position="78"/>
        <end position="141"/>
    </location>
</feature>
<reference evidence="2 3" key="1">
    <citation type="journal article" date="2019" name="Int. J. Syst. Evol. Microbiol.">
        <title>The Global Catalogue of Microorganisms (GCM) 10K type strain sequencing project: providing services to taxonomists for standard genome sequencing and annotation.</title>
        <authorList>
            <consortium name="The Broad Institute Genomics Platform"/>
            <consortium name="The Broad Institute Genome Sequencing Center for Infectious Disease"/>
            <person name="Wu L."/>
            <person name="Ma J."/>
        </authorList>
    </citation>
    <scope>NUCLEOTIDE SEQUENCE [LARGE SCALE GENOMIC DNA]</scope>
    <source>
        <strain evidence="2 3">JCM 16373</strain>
    </source>
</reference>
<organism evidence="2 3">
    <name type="scientific">Streptomyces axinellae</name>
    <dbReference type="NCBI Taxonomy" id="552788"/>
    <lineage>
        <taxon>Bacteria</taxon>
        <taxon>Bacillati</taxon>
        <taxon>Actinomycetota</taxon>
        <taxon>Actinomycetes</taxon>
        <taxon>Kitasatosporales</taxon>
        <taxon>Streptomycetaceae</taxon>
        <taxon>Streptomyces</taxon>
    </lineage>
</organism>
<feature type="compositionally biased region" description="Pro residues" evidence="1">
    <location>
        <begin position="119"/>
        <end position="129"/>
    </location>
</feature>
<keyword evidence="3" id="KW-1185">Reference proteome</keyword>
<feature type="compositionally biased region" description="Low complexity" evidence="1">
    <location>
        <begin position="109"/>
        <end position="118"/>
    </location>
</feature>
<dbReference type="CDD" id="cd00093">
    <property type="entry name" value="HTH_XRE"/>
    <property type="match status" value="1"/>
</dbReference>
<evidence type="ECO:0000313" key="3">
    <source>
        <dbReference type="Proteomes" id="UP001501447"/>
    </source>
</evidence>
<dbReference type="EMBL" id="BAAARJ010000033">
    <property type="protein sequence ID" value="GAA2638891.1"/>
    <property type="molecule type" value="Genomic_DNA"/>
</dbReference>
<comment type="caution">
    <text evidence="2">The sequence shown here is derived from an EMBL/GenBank/DDBJ whole genome shotgun (WGS) entry which is preliminary data.</text>
</comment>
<proteinExistence type="predicted"/>
<gene>
    <name evidence="2" type="ORF">GCM10009863_64770</name>
</gene>
<accession>A0ABN3QYU7</accession>
<evidence type="ECO:0008006" key="4">
    <source>
        <dbReference type="Google" id="ProtNLM"/>
    </source>
</evidence>
<feature type="compositionally biased region" description="Low complexity" evidence="1">
    <location>
        <begin position="83"/>
        <end position="96"/>
    </location>
</feature>
<dbReference type="Gene3D" id="1.10.260.40">
    <property type="entry name" value="lambda repressor-like DNA-binding domains"/>
    <property type="match status" value="1"/>
</dbReference>
<evidence type="ECO:0000256" key="1">
    <source>
        <dbReference type="SAM" id="MobiDB-lite"/>
    </source>
</evidence>
<dbReference type="Proteomes" id="UP001501447">
    <property type="component" value="Unassembled WGS sequence"/>
</dbReference>
<dbReference type="RefSeq" id="WP_344570639.1">
    <property type="nucleotide sequence ID" value="NZ_BAAARJ010000033.1"/>
</dbReference>
<evidence type="ECO:0000313" key="2">
    <source>
        <dbReference type="EMBL" id="GAA2638891.1"/>
    </source>
</evidence>
<name>A0ABN3QYU7_9ACTN</name>